<proteinExistence type="predicted"/>
<dbReference type="Proteomes" id="UP001151760">
    <property type="component" value="Unassembled WGS sequence"/>
</dbReference>
<reference evidence="1" key="1">
    <citation type="journal article" date="2022" name="Int. J. Mol. Sci.">
        <title>Draft Genome of Tanacetum Coccineum: Genomic Comparison of Closely Related Tanacetum-Family Plants.</title>
        <authorList>
            <person name="Yamashiro T."/>
            <person name="Shiraishi A."/>
            <person name="Nakayama K."/>
            <person name="Satake H."/>
        </authorList>
    </citation>
    <scope>NUCLEOTIDE SEQUENCE</scope>
</reference>
<protein>
    <submittedName>
        <fullName evidence="1">Uncharacterized protein</fullName>
    </submittedName>
</protein>
<accession>A0ABQ5DA87</accession>
<organism evidence="1 2">
    <name type="scientific">Tanacetum coccineum</name>
    <dbReference type="NCBI Taxonomy" id="301880"/>
    <lineage>
        <taxon>Eukaryota</taxon>
        <taxon>Viridiplantae</taxon>
        <taxon>Streptophyta</taxon>
        <taxon>Embryophyta</taxon>
        <taxon>Tracheophyta</taxon>
        <taxon>Spermatophyta</taxon>
        <taxon>Magnoliopsida</taxon>
        <taxon>eudicotyledons</taxon>
        <taxon>Gunneridae</taxon>
        <taxon>Pentapetalae</taxon>
        <taxon>asterids</taxon>
        <taxon>campanulids</taxon>
        <taxon>Asterales</taxon>
        <taxon>Asteraceae</taxon>
        <taxon>Asteroideae</taxon>
        <taxon>Anthemideae</taxon>
        <taxon>Anthemidinae</taxon>
        <taxon>Tanacetum</taxon>
    </lineage>
</organism>
<dbReference type="EMBL" id="BQNB010015088">
    <property type="protein sequence ID" value="GJT35888.1"/>
    <property type="molecule type" value="Genomic_DNA"/>
</dbReference>
<name>A0ABQ5DA87_9ASTR</name>
<keyword evidence="2" id="KW-1185">Reference proteome</keyword>
<sequence>MLPPSCCNHKLLLLNDYVCRTVLILGAKAWRLKQLTECRSDGPATDQRQVNVIENFNIPWVVDGIDLILLTPGLPIIPLYGECDLTIMKFNHAEVECSSL</sequence>
<reference evidence="1" key="2">
    <citation type="submission" date="2022-01" db="EMBL/GenBank/DDBJ databases">
        <authorList>
            <person name="Yamashiro T."/>
            <person name="Shiraishi A."/>
            <person name="Satake H."/>
            <person name="Nakayama K."/>
        </authorList>
    </citation>
    <scope>NUCLEOTIDE SEQUENCE</scope>
</reference>
<evidence type="ECO:0000313" key="2">
    <source>
        <dbReference type="Proteomes" id="UP001151760"/>
    </source>
</evidence>
<evidence type="ECO:0000313" key="1">
    <source>
        <dbReference type="EMBL" id="GJT35888.1"/>
    </source>
</evidence>
<gene>
    <name evidence="1" type="ORF">Tco_0926307</name>
</gene>
<comment type="caution">
    <text evidence="1">The sequence shown here is derived from an EMBL/GenBank/DDBJ whole genome shotgun (WGS) entry which is preliminary data.</text>
</comment>